<dbReference type="EMBL" id="VOLT01000004">
    <property type="protein sequence ID" value="TWX68537.1"/>
    <property type="molecule type" value="Genomic_DNA"/>
</dbReference>
<dbReference type="AlphaFoldDB" id="A0A5C6QIP9"/>
<feature type="domain" description="Schlafen group 3-like DNA/RNA helicase" evidence="2">
    <location>
        <begin position="230"/>
        <end position="315"/>
    </location>
</feature>
<dbReference type="Gene3D" id="3.40.50.300">
    <property type="entry name" value="P-loop containing nucleotide triphosphate hydrolases"/>
    <property type="match status" value="2"/>
</dbReference>
<dbReference type="SUPFAM" id="SSF52540">
    <property type="entry name" value="P-loop containing nucleoside triphosphate hydrolases"/>
    <property type="match status" value="1"/>
</dbReference>
<name>A0A5C6QIP9_9GAMM</name>
<dbReference type="RefSeq" id="WP_146786363.1">
    <property type="nucleotide sequence ID" value="NZ_VOLT01000004.1"/>
</dbReference>
<keyword evidence="4" id="KW-1185">Reference proteome</keyword>
<sequence>MEIIPNSPYETNSKAELRVFKKLKEAYVNDFSYAALHSLNITNHQFKKFGEADFVIISKFGVFVLEVKGGGIEYVDGRWSTRNNQGSHVIQDPFRQAETAMHAIKDAIVNSNQFPLSLNKSLPIGYGVIFPDTEWTHKGSEWERKIICDGRNFRNLENWLKNFFHYWQGRPRNNTLLSTDDISKLKQFLRPNFELVESLYSRLERSERSVVKLTEDQYKYLDIVSANKQVLCSGGAGTGKTFLAAELARRFSNENRSVAIVCKSNWLRRYLETRIEDENVVISTIESIKVDKKRAGIDSFDILILDEGQDFLNSEDIELLEDVFEGGFEHGEWYIFHDINNQSGLFSPTKYEVLAYLESFKPAKVPLTTNCRNTLNILSSIQIKLQANMGIKGTGIGPEVEECTVHHSELSLALENKISELLSKGVTPESITILSPLSYERSSISSLTKKLQNSIIKLDDYSVRTFPPKGISFAEIKNFKGLENEVIIVVDLMKPEDLKDNDSKTLHYVAMSRARGLLSLIWNDSISQ</sequence>
<evidence type="ECO:0000313" key="3">
    <source>
        <dbReference type="EMBL" id="TWX68537.1"/>
    </source>
</evidence>
<dbReference type="OrthoDB" id="7066673at2"/>
<dbReference type="Proteomes" id="UP000321822">
    <property type="component" value="Unassembled WGS sequence"/>
</dbReference>
<evidence type="ECO:0000259" key="1">
    <source>
        <dbReference type="Pfam" id="PF08378"/>
    </source>
</evidence>
<comment type="caution">
    <text evidence="3">The sequence shown here is derived from an EMBL/GenBank/DDBJ whole genome shotgun (WGS) entry which is preliminary data.</text>
</comment>
<dbReference type="Pfam" id="PF09848">
    <property type="entry name" value="SLFN-g3_helicase"/>
    <property type="match status" value="1"/>
</dbReference>
<accession>A0A5C6QIP9</accession>
<protein>
    <submittedName>
        <fullName evidence="3">DUF2075 domain-containing protein</fullName>
    </submittedName>
</protein>
<feature type="domain" description="NERD" evidence="1">
    <location>
        <begin position="13"/>
        <end position="116"/>
    </location>
</feature>
<dbReference type="InterPro" id="IPR027417">
    <property type="entry name" value="P-loop_NTPase"/>
</dbReference>
<dbReference type="InterPro" id="IPR011528">
    <property type="entry name" value="NERD"/>
</dbReference>
<gene>
    <name evidence="3" type="ORF">ESZ36_08565</name>
</gene>
<reference evidence="3 4" key="1">
    <citation type="submission" date="2019-07" db="EMBL/GenBank/DDBJ databases">
        <title>Genomes of sea-ice associated Colwellia species.</title>
        <authorList>
            <person name="Bowman J.P."/>
        </authorList>
    </citation>
    <scope>NUCLEOTIDE SEQUENCE [LARGE SCALE GENOMIC DNA]</scope>
    <source>
        <strain evidence="3 4">ACAM 459</strain>
    </source>
</reference>
<dbReference type="Pfam" id="PF08378">
    <property type="entry name" value="NERD"/>
    <property type="match status" value="1"/>
</dbReference>
<organism evidence="3 4">
    <name type="scientific">Colwellia demingiae</name>
    <dbReference type="NCBI Taxonomy" id="89401"/>
    <lineage>
        <taxon>Bacteria</taxon>
        <taxon>Pseudomonadati</taxon>
        <taxon>Pseudomonadota</taxon>
        <taxon>Gammaproteobacteria</taxon>
        <taxon>Alteromonadales</taxon>
        <taxon>Colwelliaceae</taxon>
        <taxon>Colwellia</taxon>
    </lineage>
</organism>
<dbReference type="InterPro" id="IPR018647">
    <property type="entry name" value="SLFN_3-like_DNA/RNA_helicase"/>
</dbReference>
<proteinExistence type="predicted"/>
<evidence type="ECO:0000313" key="4">
    <source>
        <dbReference type="Proteomes" id="UP000321822"/>
    </source>
</evidence>
<evidence type="ECO:0000259" key="2">
    <source>
        <dbReference type="Pfam" id="PF09848"/>
    </source>
</evidence>